<evidence type="ECO:0000313" key="6">
    <source>
        <dbReference type="EMBL" id="DAD71947.1"/>
    </source>
</evidence>
<sequence length="567" mass="65611">MKIATALNEPRYIFMQEVPTGLIKHMNKIPQYQLLPRFQGIPRPEVFLDSFPSKKTGKKIYFCSLGLWHEVVSWCKSNNIECNKPEDDLIYTKFDMTEEEFGEMVSGWGLNLQPRDYQVQAAWKILKYTRSLSLLATRAGKTLIGYIVFRTMIEKMGAKRILMIVPSIQLVKQGHQDFKDYAEFFNGEEVWAQGESVNGSNLTIGTFQSLIRKLDPRSKRYDPNYFNGFDVVCVDEAHKLNAKSIKTILSQPFMKEVKLQFGFTGTLPKPNTIEWLGCQSLMGPKIQDISTMELVGRGFLVEPIIKQFRLVYTPESYRKEGIDCAEYLVGNYVLKDNKKQLIPKAERKLGWNYIKSLPPTIKAIKQKYEPRYYYDYLQSWMRDSNALLNWEQELAQHSQQKMDLIIQLLSNMTKNCIVFAHNTDYITYLVDTIKKKFPERKVLKITGADNLKKRQKVLDEMLAQDGCILVASVSCVATGLTFRRLENIILTQSFKSDIITNQSLGRILLPEEGTKPYAMVYDLIDVFDTKRIYNQGLAKVRNYKEQGYKYTIENRKIEYISIYGATG</sequence>
<keyword evidence="2" id="KW-0378">Hydrolase</keyword>
<dbReference type="InterPro" id="IPR014001">
    <property type="entry name" value="Helicase_ATP-bd"/>
</dbReference>
<dbReference type="GO" id="GO:0005524">
    <property type="term" value="F:ATP binding"/>
    <property type="evidence" value="ECO:0007669"/>
    <property type="project" value="UniProtKB-KW"/>
</dbReference>
<name>A0A8S5LQ33_9CAUD</name>
<proteinExistence type="predicted"/>
<keyword evidence="1" id="KW-0547">Nucleotide-binding</keyword>
<reference evidence="6" key="1">
    <citation type="journal article" date="2021" name="Proc. Natl. Acad. Sci. U.S.A.">
        <title>A Catalog of Tens of Thousands of Viruses from Human Metagenomes Reveals Hidden Associations with Chronic Diseases.</title>
        <authorList>
            <person name="Tisza M.J."/>
            <person name="Buck C.B."/>
        </authorList>
    </citation>
    <scope>NUCLEOTIDE SEQUENCE</scope>
    <source>
        <strain evidence="6">Ct0f722</strain>
    </source>
</reference>
<dbReference type="SMART" id="SM00487">
    <property type="entry name" value="DEXDc"/>
    <property type="match status" value="1"/>
</dbReference>
<dbReference type="InterPro" id="IPR001650">
    <property type="entry name" value="Helicase_C-like"/>
</dbReference>
<evidence type="ECO:0000256" key="3">
    <source>
        <dbReference type="ARBA" id="ARBA00022806"/>
    </source>
</evidence>
<dbReference type="InterPro" id="IPR006935">
    <property type="entry name" value="Helicase/UvrB_N"/>
</dbReference>
<feature type="domain" description="Helicase ATP-binding" evidence="5">
    <location>
        <begin position="122"/>
        <end position="285"/>
    </location>
</feature>
<keyword evidence="4" id="KW-0067">ATP-binding</keyword>
<dbReference type="Gene3D" id="3.40.50.300">
    <property type="entry name" value="P-loop containing nucleotide triphosphate hydrolases"/>
    <property type="match status" value="2"/>
</dbReference>
<accession>A0A8S5LQ33</accession>
<evidence type="ECO:0000259" key="5">
    <source>
        <dbReference type="PROSITE" id="PS51192"/>
    </source>
</evidence>
<keyword evidence="3 6" id="KW-0347">Helicase</keyword>
<protein>
    <submittedName>
        <fullName evidence="6">DNA helicase</fullName>
    </submittedName>
</protein>
<dbReference type="GO" id="GO:0003677">
    <property type="term" value="F:DNA binding"/>
    <property type="evidence" value="ECO:0007669"/>
    <property type="project" value="InterPro"/>
</dbReference>
<dbReference type="PANTHER" id="PTHR11274:SF0">
    <property type="entry name" value="GENERAL TRANSCRIPTION AND DNA REPAIR FACTOR IIH HELICASE SUBUNIT XPB"/>
    <property type="match status" value="1"/>
</dbReference>
<dbReference type="InterPro" id="IPR050615">
    <property type="entry name" value="ATP-dep_DNA_Helicase"/>
</dbReference>
<evidence type="ECO:0000256" key="2">
    <source>
        <dbReference type="ARBA" id="ARBA00022801"/>
    </source>
</evidence>
<dbReference type="InterPro" id="IPR027417">
    <property type="entry name" value="P-loop_NTPase"/>
</dbReference>
<dbReference type="Pfam" id="PF04851">
    <property type="entry name" value="ResIII"/>
    <property type="match status" value="1"/>
</dbReference>
<dbReference type="GO" id="GO:0016787">
    <property type="term" value="F:hydrolase activity"/>
    <property type="evidence" value="ECO:0007669"/>
    <property type="project" value="UniProtKB-KW"/>
</dbReference>
<dbReference type="GO" id="GO:0004386">
    <property type="term" value="F:helicase activity"/>
    <property type="evidence" value="ECO:0007669"/>
    <property type="project" value="UniProtKB-KW"/>
</dbReference>
<evidence type="ECO:0000256" key="4">
    <source>
        <dbReference type="ARBA" id="ARBA00022840"/>
    </source>
</evidence>
<dbReference type="PANTHER" id="PTHR11274">
    <property type="entry name" value="RAD25/XP-B DNA REPAIR HELICASE"/>
    <property type="match status" value="1"/>
</dbReference>
<dbReference type="Pfam" id="PF00271">
    <property type="entry name" value="Helicase_C"/>
    <property type="match status" value="1"/>
</dbReference>
<evidence type="ECO:0000256" key="1">
    <source>
        <dbReference type="ARBA" id="ARBA00022741"/>
    </source>
</evidence>
<dbReference type="SUPFAM" id="SSF52540">
    <property type="entry name" value="P-loop containing nucleoside triphosphate hydrolases"/>
    <property type="match status" value="2"/>
</dbReference>
<dbReference type="EMBL" id="BK015890">
    <property type="protein sequence ID" value="DAD71947.1"/>
    <property type="molecule type" value="Genomic_DNA"/>
</dbReference>
<dbReference type="PROSITE" id="PS51192">
    <property type="entry name" value="HELICASE_ATP_BIND_1"/>
    <property type="match status" value="1"/>
</dbReference>
<organism evidence="6">
    <name type="scientific">Myoviridae sp. ct0f722</name>
    <dbReference type="NCBI Taxonomy" id="2827599"/>
    <lineage>
        <taxon>Viruses</taxon>
        <taxon>Duplodnaviria</taxon>
        <taxon>Heunggongvirae</taxon>
        <taxon>Uroviricota</taxon>
        <taxon>Caudoviricetes</taxon>
    </lineage>
</organism>